<reference evidence="2 3" key="1">
    <citation type="submission" date="2023-08" db="EMBL/GenBank/DDBJ databases">
        <title>Black Yeasts Isolated from many extreme environments.</title>
        <authorList>
            <person name="Coleine C."/>
            <person name="Stajich J.E."/>
            <person name="Selbmann L."/>
        </authorList>
    </citation>
    <scope>NUCLEOTIDE SEQUENCE [LARGE SCALE GENOMIC DNA]</scope>
    <source>
        <strain evidence="2 3">CCFEE 6328</strain>
    </source>
</reference>
<evidence type="ECO:0000256" key="1">
    <source>
        <dbReference type="SAM" id="MobiDB-lite"/>
    </source>
</evidence>
<organism evidence="2 3">
    <name type="scientific">Exophiala sideris</name>
    <dbReference type="NCBI Taxonomy" id="1016849"/>
    <lineage>
        <taxon>Eukaryota</taxon>
        <taxon>Fungi</taxon>
        <taxon>Dikarya</taxon>
        <taxon>Ascomycota</taxon>
        <taxon>Pezizomycotina</taxon>
        <taxon>Eurotiomycetes</taxon>
        <taxon>Chaetothyriomycetidae</taxon>
        <taxon>Chaetothyriales</taxon>
        <taxon>Herpotrichiellaceae</taxon>
        <taxon>Exophiala</taxon>
    </lineage>
</organism>
<sequence>MVIDNAMTRESRPTPPTPVPTPIPTFAFFESPELWLLGTGVVNAGTFVVDALIEGVVFGVGVMLSETKMVEVTTEGVIGEVMLSVSVVDRDVCCEDRDEDSGLVEGIEDCDVGEERLTADDSVSVTVDVEVQFEIEGQREVTKFSLKFAVSVRS</sequence>
<evidence type="ECO:0000313" key="2">
    <source>
        <dbReference type="EMBL" id="KAK5056940.1"/>
    </source>
</evidence>
<proteinExistence type="predicted"/>
<protein>
    <submittedName>
        <fullName evidence="2">Uncharacterized protein</fullName>
    </submittedName>
</protein>
<gene>
    <name evidence="2" type="ORF">LTR69_007578</name>
</gene>
<dbReference type="Proteomes" id="UP001345691">
    <property type="component" value="Unassembled WGS sequence"/>
</dbReference>
<name>A0ABR0J5Y1_9EURO</name>
<evidence type="ECO:0000313" key="3">
    <source>
        <dbReference type="Proteomes" id="UP001345691"/>
    </source>
</evidence>
<feature type="region of interest" description="Disordered" evidence="1">
    <location>
        <begin position="1"/>
        <end position="21"/>
    </location>
</feature>
<accession>A0ABR0J5Y1</accession>
<dbReference type="EMBL" id="JAVRRF010000017">
    <property type="protein sequence ID" value="KAK5056940.1"/>
    <property type="molecule type" value="Genomic_DNA"/>
</dbReference>
<comment type="caution">
    <text evidence="2">The sequence shown here is derived from an EMBL/GenBank/DDBJ whole genome shotgun (WGS) entry which is preliminary data.</text>
</comment>
<keyword evidence="3" id="KW-1185">Reference proteome</keyword>